<sequence length="145" mass="14073">MPAVTRVPSHGPGRAVLGRWAALLLLLAVALSHGLGAEGPSGHHAVGLAATAQGHETAGHDHAEPGHDAAAPCAAGHPDSDPEDGHGTHSCLAGQLGDDVAPAAPGAALAVEPPTPGSSPAAGPGGRPVPRPPPDDTPSPGRLRI</sequence>
<reference evidence="2 3" key="1">
    <citation type="submission" date="2020-08" db="EMBL/GenBank/DDBJ databases">
        <title>Sequencing the genomes of 1000 actinobacteria strains.</title>
        <authorList>
            <person name="Klenk H.-P."/>
        </authorList>
    </citation>
    <scope>NUCLEOTIDE SEQUENCE [LARGE SCALE GENOMIC DNA]</scope>
    <source>
        <strain evidence="2 3">DSM 44786</strain>
    </source>
</reference>
<dbReference type="RefSeq" id="WP_184912657.1">
    <property type="nucleotide sequence ID" value="NZ_JACHJR010000001.1"/>
</dbReference>
<feature type="region of interest" description="Disordered" evidence="1">
    <location>
        <begin position="48"/>
        <end position="145"/>
    </location>
</feature>
<feature type="compositionally biased region" description="Pro residues" evidence="1">
    <location>
        <begin position="127"/>
        <end position="137"/>
    </location>
</feature>
<evidence type="ECO:0000313" key="2">
    <source>
        <dbReference type="EMBL" id="MBB4945927.1"/>
    </source>
</evidence>
<proteinExistence type="predicted"/>
<accession>A0A7W7WFM4</accession>
<feature type="compositionally biased region" description="Basic and acidic residues" evidence="1">
    <location>
        <begin position="57"/>
        <end position="67"/>
    </location>
</feature>
<dbReference type="Proteomes" id="UP000573327">
    <property type="component" value="Unassembled WGS sequence"/>
</dbReference>
<feature type="compositionally biased region" description="Basic and acidic residues" evidence="1">
    <location>
        <begin position="78"/>
        <end position="87"/>
    </location>
</feature>
<feature type="compositionally biased region" description="Low complexity" evidence="1">
    <location>
        <begin position="96"/>
        <end position="111"/>
    </location>
</feature>
<comment type="caution">
    <text evidence="2">The sequence shown here is derived from an EMBL/GenBank/DDBJ whole genome shotgun (WGS) entry which is preliminary data.</text>
</comment>
<evidence type="ECO:0000313" key="3">
    <source>
        <dbReference type="Proteomes" id="UP000573327"/>
    </source>
</evidence>
<name>A0A7W7WFM4_9ACTN</name>
<evidence type="ECO:0000256" key="1">
    <source>
        <dbReference type="SAM" id="MobiDB-lite"/>
    </source>
</evidence>
<organism evidence="2 3">
    <name type="scientific">Kitasatospora gansuensis</name>
    <dbReference type="NCBI Taxonomy" id="258050"/>
    <lineage>
        <taxon>Bacteria</taxon>
        <taxon>Bacillati</taxon>
        <taxon>Actinomycetota</taxon>
        <taxon>Actinomycetes</taxon>
        <taxon>Kitasatosporales</taxon>
        <taxon>Streptomycetaceae</taxon>
        <taxon>Kitasatospora</taxon>
    </lineage>
</organism>
<keyword evidence="3" id="KW-1185">Reference proteome</keyword>
<protein>
    <submittedName>
        <fullName evidence="2">Uncharacterized protein</fullName>
    </submittedName>
</protein>
<gene>
    <name evidence="2" type="ORF">F4556_001462</name>
</gene>
<dbReference type="AlphaFoldDB" id="A0A7W7WFM4"/>
<dbReference type="EMBL" id="JACHJR010000001">
    <property type="protein sequence ID" value="MBB4945927.1"/>
    <property type="molecule type" value="Genomic_DNA"/>
</dbReference>